<keyword evidence="2" id="KW-1185">Reference proteome</keyword>
<evidence type="ECO:0000313" key="1">
    <source>
        <dbReference type="EMBL" id="QCK14209.1"/>
    </source>
</evidence>
<accession>A0A4D7JD02</accession>
<dbReference type="EMBL" id="CP028923">
    <property type="protein sequence ID" value="QCK14209.1"/>
    <property type="molecule type" value="Genomic_DNA"/>
</dbReference>
<dbReference type="RefSeq" id="WP_137089801.1">
    <property type="nucleotide sequence ID" value="NZ_CP028923.1"/>
</dbReference>
<dbReference type="KEGG" id="fpf:DCC35_05345"/>
<evidence type="ECO:0000313" key="2">
    <source>
        <dbReference type="Proteomes" id="UP000298616"/>
    </source>
</evidence>
<name>A0A4D7JD02_9BACT</name>
<dbReference type="OrthoDB" id="215174at2"/>
<dbReference type="Proteomes" id="UP000298616">
    <property type="component" value="Chromosome"/>
</dbReference>
<organism evidence="1 2">
    <name type="scientific">Mangrovivirga cuniculi</name>
    <dbReference type="NCBI Taxonomy" id="2715131"/>
    <lineage>
        <taxon>Bacteria</taxon>
        <taxon>Pseudomonadati</taxon>
        <taxon>Bacteroidota</taxon>
        <taxon>Cytophagia</taxon>
        <taxon>Cytophagales</taxon>
        <taxon>Mangrovivirgaceae</taxon>
        <taxon>Mangrovivirga</taxon>
    </lineage>
</organism>
<reference evidence="1 2" key="1">
    <citation type="submission" date="2018-04" db="EMBL/GenBank/DDBJ databases">
        <title>Complete genome uncultured novel isolate.</title>
        <authorList>
            <person name="Merlino G."/>
        </authorList>
    </citation>
    <scope>NUCLEOTIDE SEQUENCE [LARGE SCALE GENOMIC DNA]</scope>
    <source>
        <strain evidence="2">R1DC9</strain>
    </source>
</reference>
<protein>
    <submittedName>
        <fullName evidence="1">Uncharacterized protein</fullName>
    </submittedName>
</protein>
<proteinExistence type="predicted"/>
<gene>
    <name evidence="1" type="ORF">DCC35_05345</name>
</gene>
<sequence>MAQNTNIQSWPELAGGLYDKLTGRNAEITYDFKNFKIDVPTEVGSEEKTNWEFNGKLIISTKENDN</sequence>
<dbReference type="AlphaFoldDB" id="A0A4D7JD02"/>